<dbReference type="OrthoDB" id="3519019at2759"/>
<keyword evidence="2" id="KW-0472">Membrane</keyword>
<evidence type="ECO:0000313" key="3">
    <source>
        <dbReference type="EMBL" id="OCK78375.1"/>
    </source>
</evidence>
<feature type="transmembrane region" description="Helical" evidence="2">
    <location>
        <begin position="7"/>
        <end position="28"/>
    </location>
</feature>
<dbReference type="AlphaFoldDB" id="A0A8E2E6X3"/>
<evidence type="ECO:0000256" key="2">
    <source>
        <dbReference type="SAM" id="Phobius"/>
    </source>
</evidence>
<dbReference type="EMBL" id="KV745063">
    <property type="protein sequence ID" value="OCK78375.1"/>
    <property type="molecule type" value="Genomic_DNA"/>
</dbReference>
<sequence length="275" mass="29907">MPGLSRFLAPLPAFIFASIAFSFAIVTITSHDWTRQKWYDPSLDAKLWATPIYSIYRSPFQICNVAAGTNANTTTYTLKCDVYDAFGFDKTSCETVFATQNYSAANTGDERLCQQIHYAGNLSITSTTFICLGFVLTVIMAIVASVTSSSSAEDGNESVKDGTPATRTAHHRHHHVPAWPAFINVVLITAFAIGATTGLLSQFYGILGFIQSQPDNGAFAAAKGNVIDPTQQNNHGPWVQGLALKYWITCAWVFSAFAAGAAGATWRLPSWEKRI</sequence>
<proteinExistence type="predicted"/>
<protein>
    <submittedName>
        <fullName evidence="3">Uncharacterized protein</fullName>
    </submittedName>
</protein>
<feature type="region of interest" description="Disordered" evidence="1">
    <location>
        <begin position="151"/>
        <end position="172"/>
    </location>
</feature>
<evidence type="ECO:0000256" key="1">
    <source>
        <dbReference type="SAM" id="MobiDB-lite"/>
    </source>
</evidence>
<feature type="transmembrane region" description="Helical" evidence="2">
    <location>
        <begin position="127"/>
        <end position="146"/>
    </location>
</feature>
<reference evidence="3 4" key="1">
    <citation type="journal article" date="2016" name="Nat. Commun.">
        <title>Ectomycorrhizal ecology is imprinted in the genome of the dominant symbiotic fungus Cenococcum geophilum.</title>
        <authorList>
            <consortium name="DOE Joint Genome Institute"/>
            <person name="Peter M."/>
            <person name="Kohler A."/>
            <person name="Ohm R.A."/>
            <person name="Kuo A."/>
            <person name="Krutzmann J."/>
            <person name="Morin E."/>
            <person name="Arend M."/>
            <person name="Barry K.W."/>
            <person name="Binder M."/>
            <person name="Choi C."/>
            <person name="Clum A."/>
            <person name="Copeland A."/>
            <person name="Grisel N."/>
            <person name="Haridas S."/>
            <person name="Kipfer T."/>
            <person name="LaButti K."/>
            <person name="Lindquist E."/>
            <person name="Lipzen A."/>
            <person name="Maire R."/>
            <person name="Meier B."/>
            <person name="Mihaltcheva S."/>
            <person name="Molinier V."/>
            <person name="Murat C."/>
            <person name="Poggeler S."/>
            <person name="Quandt C.A."/>
            <person name="Sperisen C."/>
            <person name="Tritt A."/>
            <person name="Tisserant E."/>
            <person name="Crous P.W."/>
            <person name="Henrissat B."/>
            <person name="Nehls U."/>
            <person name="Egli S."/>
            <person name="Spatafora J.W."/>
            <person name="Grigoriev I.V."/>
            <person name="Martin F.M."/>
        </authorList>
    </citation>
    <scope>NUCLEOTIDE SEQUENCE [LARGE SCALE GENOMIC DNA]</scope>
    <source>
        <strain evidence="3 4">CBS 459.81</strain>
    </source>
</reference>
<keyword evidence="2" id="KW-0812">Transmembrane</keyword>
<gene>
    <name evidence="3" type="ORF">K432DRAFT_383916</name>
</gene>
<keyword evidence="4" id="KW-1185">Reference proteome</keyword>
<accession>A0A8E2E6X3</accession>
<keyword evidence="2" id="KW-1133">Transmembrane helix</keyword>
<name>A0A8E2E6X3_9PEZI</name>
<dbReference type="Proteomes" id="UP000250266">
    <property type="component" value="Unassembled WGS sequence"/>
</dbReference>
<evidence type="ECO:0000313" key="4">
    <source>
        <dbReference type="Proteomes" id="UP000250266"/>
    </source>
</evidence>
<feature type="transmembrane region" description="Helical" evidence="2">
    <location>
        <begin position="246"/>
        <end position="266"/>
    </location>
</feature>
<feature type="transmembrane region" description="Helical" evidence="2">
    <location>
        <begin position="181"/>
        <end position="204"/>
    </location>
</feature>
<organism evidence="3 4">
    <name type="scientific">Lepidopterella palustris CBS 459.81</name>
    <dbReference type="NCBI Taxonomy" id="1314670"/>
    <lineage>
        <taxon>Eukaryota</taxon>
        <taxon>Fungi</taxon>
        <taxon>Dikarya</taxon>
        <taxon>Ascomycota</taxon>
        <taxon>Pezizomycotina</taxon>
        <taxon>Dothideomycetes</taxon>
        <taxon>Pleosporomycetidae</taxon>
        <taxon>Mytilinidiales</taxon>
        <taxon>Argynnaceae</taxon>
        <taxon>Lepidopterella</taxon>
    </lineage>
</organism>